<sequence length="225" mass="24657">MKKLALFSTLIFLSLFIASGVRAEYGAYQPSTFSYSITVDKLVGRPNGDANDTKNYVDNIPTGDRYFNQGEDIWFQVKVKNTSNTTITGVTLRDFVPTYVDPMDGIGTFDSGSRVVTANIGDFAAGEEKIYYFKMRANLPGNISASCLNNKAESYNDKVNDSDVAQFCIEQKTTAYTTPAITSTAVKGEMTRIEKVPSAGPEYAIFIATFSAISGFVGLKLRKSR</sequence>
<name>A0A1F7JJ30_9BACT</name>
<comment type="caution">
    <text evidence="3">The sequence shown here is derived from an EMBL/GenBank/DDBJ whole genome shotgun (WGS) entry which is preliminary data.</text>
</comment>
<organism evidence="3 4">
    <name type="scientific">Candidatus Roizmanbacteria bacterium RIFCSPLOWO2_02_FULL_36_11</name>
    <dbReference type="NCBI Taxonomy" id="1802071"/>
    <lineage>
        <taxon>Bacteria</taxon>
        <taxon>Candidatus Roizmaniibacteriota</taxon>
    </lineage>
</organism>
<accession>A0A1F7JJ30</accession>
<feature type="signal peptide" evidence="1">
    <location>
        <begin position="1"/>
        <end position="23"/>
    </location>
</feature>
<dbReference type="EMBL" id="MGAV01000001">
    <property type="protein sequence ID" value="OGK55600.1"/>
    <property type="molecule type" value="Genomic_DNA"/>
</dbReference>
<feature type="domain" description="DUF11" evidence="2">
    <location>
        <begin position="67"/>
        <end position="163"/>
    </location>
</feature>
<proteinExistence type="predicted"/>
<evidence type="ECO:0000313" key="4">
    <source>
        <dbReference type="Proteomes" id="UP000177418"/>
    </source>
</evidence>
<gene>
    <name evidence="3" type="ORF">A3H78_01455</name>
</gene>
<dbReference type="AlphaFoldDB" id="A0A1F7JJ30"/>
<feature type="chain" id="PRO_5009529463" description="DUF11 domain-containing protein" evidence="1">
    <location>
        <begin position="24"/>
        <end position="225"/>
    </location>
</feature>
<dbReference type="InterPro" id="IPR001434">
    <property type="entry name" value="OmcB-like_DUF11"/>
</dbReference>
<protein>
    <recommendedName>
        <fullName evidence="2">DUF11 domain-containing protein</fullName>
    </recommendedName>
</protein>
<dbReference type="Proteomes" id="UP000177418">
    <property type="component" value="Unassembled WGS sequence"/>
</dbReference>
<evidence type="ECO:0000313" key="3">
    <source>
        <dbReference type="EMBL" id="OGK55600.1"/>
    </source>
</evidence>
<reference evidence="3 4" key="1">
    <citation type="journal article" date="2016" name="Nat. Commun.">
        <title>Thousands of microbial genomes shed light on interconnected biogeochemical processes in an aquifer system.</title>
        <authorList>
            <person name="Anantharaman K."/>
            <person name="Brown C.T."/>
            <person name="Hug L.A."/>
            <person name="Sharon I."/>
            <person name="Castelle C.J."/>
            <person name="Probst A.J."/>
            <person name="Thomas B.C."/>
            <person name="Singh A."/>
            <person name="Wilkins M.J."/>
            <person name="Karaoz U."/>
            <person name="Brodie E.L."/>
            <person name="Williams K.H."/>
            <person name="Hubbard S.S."/>
            <person name="Banfield J.F."/>
        </authorList>
    </citation>
    <scope>NUCLEOTIDE SEQUENCE [LARGE SCALE GENOMIC DNA]</scope>
</reference>
<dbReference type="Pfam" id="PF01345">
    <property type="entry name" value="DUF11"/>
    <property type="match status" value="1"/>
</dbReference>
<keyword evidence="1" id="KW-0732">Signal</keyword>
<evidence type="ECO:0000256" key="1">
    <source>
        <dbReference type="SAM" id="SignalP"/>
    </source>
</evidence>
<evidence type="ECO:0000259" key="2">
    <source>
        <dbReference type="Pfam" id="PF01345"/>
    </source>
</evidence>